<organism evidence="2 3">
    <name type="scientific">Salinicoccus siamensis</name>
    <dbReference type="NCBI Taxonomy" id="381830"/>
    <lineage>
        <taxon>Bacteria</taxon>
        <taxon>Bacillati</taxon>
        <taxon>Bacillota</taxon>
        <taxon>Bacilli</taxon>
        <taxon>Bacillales</taxon>
        <taxon>Staphylococcaceae</taxon>
        <taxon>Salinicoccus</taxon>
    </lineage>
</organism>
<feature type="transmembrane region" description="Helical" evidence="1">
    <location>
        <begin position="74"/>
        <end position="91"/>
    </location>
</feature>
<accession>A0ABV5Z2H6</accession>
<protein>
    <recommendedName>
        <fullName evidence="4">TraX protein</fullName>
    </recommendedName>
</protein>
<evidence type="ECO:0000313" key="2">
    <source>
        <dbReference type="EMBL" id="MFB9860243.1"/>
    </source>
</evidence>
<dbReference type="Proteomes" id="UP001589740">
    <property type="component" value="Unassembled WGS sequence"/>
</dbReference>
<feature type="transmembrane region" description="Helical" evidence="1">
    <location>
        <begin position="146"/>
        <end position="163"/>
    </location>
</feature>
<reference evidence="2 3" key="1">
    <citation type="submission" date="2024-09" db="EMBL/GenBank/DDBJ databases">
        <authorList>
            <person name="Sun Q."/>
            <person name="Mori K."/>
        </authorList>
    </citation>
    <scope>NUCLEOTIDE SEQUENCE [LARGE SCALE GENOMIC DNA]</scope>
    <source>
        <strain evidence="2 3">JCM 12822</strain>
    </source>
</reference>
<sequence length="258" mass="29697">MVTKKRQAPILTYENVMFASVFSLLFMLANYIMIDNGDGHAMIDSQNPFMILTFIAIWIYLHKNSYIHISNIRLLFLSLWCVYLSVIFYSMLIQDHFVWVEAIIFILITIILLYRIPERMITILIIAAWISLPSLLLADITLNESGATLVLIFTVGFLIIPKTNRAMIYYMLPTFLLLNIITMSRTAIGVYLLIAVIQLAWINFYNTPIKQKKHFAIIAGGGILLILVGFAQPLYQFFIGGRTQSKWHTVECFDIRTL</sequence>
<keyword evidence="1" id="KW-0472">Membrane</keyword>
<feature type="transmembrane region" description="Helical" evidence="1">
    <location>
        <begin position="12"/>
        <end position="34"/>
    </location>
</feature>
<feature type="transmembrane region" description="Helical" evidence="1">
    <location>
        <begin position="175"/>
        <end position="202"/>
    </location>
</feature>
<keyword evidence="1" id="KW-0812">Transmembrane</keyword>
<keyword evidence="1" id="KW-1133">Transmembrane helix</keyword>
<feature type="transmembrane region" description="Helical" evidence="1">
    <location>
        <begin position="121"/>
        <end position="140"/>
    </location>
</feature>
<name>A0ABV5Z2H6_9STAP</name>
<dbReference type="EMBL" id="JBHMAH010000010">
    <property type="protein sequence ID" value="MFB9860243.1"/>
    <property type="molecule type" value="Genomic_DNA"/>
</dbReference>
<feature type="transmembrane region" description="Helical" evidence="1">
    <location>
        <begin position="97"/>
        <end position="114"/>
    </location>
</feature>
<evidence type="ECO:0000256" key="1">
    <source>
        <dbReference type="SAM" id="Phobius"/>
    </source>
</evidence>
<feature type="transmembrane region" description="Helical" evidence="1">
    <location>
        <begin position="214"/>
        <end position="238"/>
    </location>
</feature>
<comment type="caution">
    <text evidence="2">The sequence shown here is derived from an EMBL/GenBank/DDBJ whole genome shotgun (WGS) entry which is preliminary data.</text>
</comment>
<feature type="transmembrane region" description="Helical" evidence="1">
    <location>
        <begin position="46"/>
        <end position="62"/>
    </location>
</feature>
<proteinExistence type="predicted"/>
<evidence type="ECO:0008006" key="4">
    <source>
        <dbReference type="Google" id="ProtNLM"/>
    </source>
</evidence>
<gene>
    <name evidence="2" type="ORF">ACFFLE_03870</name>
</gene>
<keyword evidence="3" id="KW-1185">Reference proteome</keyword>
<evidence type="ECO:0000313" key="3">
    <source>
        <dbReference type="Proteomes" id="UP001589740"/>
    </source>
</evidence>
<dbReference type="RefSeq" id="WP_380569838.1">
    <property type="nucleotide sequence ID" value="NZ_JBHMAH010000010.1"/>
</dbReference>